<dbReference type="EMBL" id="BABS01000015">
    <property type="protein sequence ID" value="GAA07783.1"/>
    <property type="molecule type" value="Genomic_DNA"/>
</dbReference>
<sequence>MLQFLAAEMAISPLADALSLSKGKPQNVRPKQNEEPVNLD</sequence>
<name>F7VBN8_9PROT</name>
<comment type="caution">
    <text evidence="2">The sequence shown here is derived from an EMBL/GenBank/DDBJ whole genome shotgun (WGS) entry which is preliminary data.</text>
</comment>
<gene>
    <name evidence="2" type="ORF">ATPR_0787</name>
</gene>
<protein>
    <submittedName>
        <fullName evidence="2">Uncharacterized protein</fullName>
    </submittedName>
</protein>
<dbReference type="AlphaFoldDB" id="F7VBN8"/>
<reference evidence="2 3" key="1">
    <citation type="journal article" date="2011" name="Biochem. Biophys. Res. Commun.">
        <title>Increased number of Arginine-based salt bridges contributes to the thermotolerance of thermotolerant acetic acid bacteria, Acetobacter tropicalis SKU1100.</title>
        <authorList>
            <person name="Matsutani M."/>
            <person name="Hirakawa H."/>
            <person name="Nishikura M."/>
            <person name="Soemphol W."/>
            <person name="Ali I.A.I."/>
            <person name="Yakushi T."/>
            <person name="Matsushita K."/>
        </authorList>
    </citation>
    <scope>NUCLEOTIDE SEQUENCE [LARGE SCALE GENOMIC DNA]</scope>
    <source>
        <strain evidence="2 3">NBRC 101654</strain>
    </source>
</reference>
<organism evidence="2 3">
    <name type="scientific">Acetobacter tropicalis NBRC 101654</name>
    <dbReference type="NCBI Taxonomy" id="749388"/>
    <lineage>
        <taxon>Bacteria</taxon>
        <taxon>Pseudomonadati</taxon>
        <taxon>Pseudomonadota</taxon>
        <taxon>Alphaproteobacteria</taxon>
        <taxon>Acetobacterales</taxon>
        <taxon>Acetobacteraceae</taxon>
        <taxon>Acetobacter</taxon>
    </lineage>
</organism>
<feature type="region of interest" description="Disordered" evidence="1">
    <location>
        <begin position="20"/>
        <end position="40"/>
    </location>
</feature>
<evidence type="ECO:0000313" key="3">
    <source>
        <dbReference type="Proteomes" id="UP000004319"/>
    </source>
</evidence>
<proteinExistence type="predicted"/>
<dbReference type="Proteomes" id="UP000004319">
    <property type="component" value="Unassembled WGS sequence"/>
</dbReference>
<accession>F7VBN8</accession>
<evidence type="ECO:0000256" key="1">
    <source>
        <dbReference type="SAM" id="MobiDB-lite"/>
    </source>
</evidence>
<evidence type="ECO:0000313" key="2">
    <source>
        <dbReference type="EMBL" id="GAA07783.1"/>
    </source>
</evidence>